<protein>
    <submittedName>
        <fullName evidence="1">Uncharacterized protein</fullName>
    </submittedName>
</protein>
<accession>A0AAD8P0A6</accession>
<reference evidence="1" key="1">
    <citation type="journal article" date="2023" name="bioRxiv">
        <title>Improved chromosome-level genome assembly for marigold (Tagetes erecta).</title>
        <authorList>
            <person name="Jiang F."/>
            <person name="Yuan L."/>
            <person name="Wang S."/>
            <person name="Wang H."/>
            <person name="Xu D."/>
            <person name="Wang A."/>
            <person name="Fan W."/>
        </authorList>
    </citation>
    <scope>NUCLEOTIDE SEQUENCE</scope>
    <source>
        <strain evidence="1">WSJ</strain>
        <tissue evidence="1">Leaf</tissue>
    </source>
</reference>
<name>A0AAD8P0A6_TARER</name>
<keyword evidence="2" id="KW-1185">Reference proteome</keyword>
<gene>
    <name evidence="1" type="ORF">QVD17_17421</name>
</gene>
<dbReference type="Proteomes" id="UP001229421">
    <property type="component" value="Unassembled WGS sequence"/>
</dbReference>
<organism evidence="1 2">
    <name type="scientific">Tagetes erecta</name>
    <name type="common">African marigold</name>
    <dbReference type="NCBI Taxonomy" id="13708"/>
    <lineage>
        <taxon>Eukaryota</taxon>
        <taxon>Viridiplantae</taxon>
        <taxon>Streptophyta</taxon>
        <taxon>Embryophyta</taxon>
        <taxon>Tracheophyta</taxon>
        <taxon>Spermatophyta</taxon>
        <taxon>Magnoliopsida</taxon>
        <taxon>eudicotyledons</taxon>
        <taxon>Gunneridae</taxon>
        <taxon>Pentapetalae</taxon>
        <taxon>asterids</taxon>
        <taxon>campanulids</taxon>
        <taxon>Asterales</taxon>
        <taxon>Asteraceae</taxon>
        <taxon>Asteroideae</taxon>
        <taxon>Heliantheae alliance</taxon>
        <taxon>Tageteae</taxon>
        <taxon>Tagetes</taxon>
    </lineage>
</organism>
<evidence type="ECO:0000313" key="1">
    <source>
        <dbReference type="EMBL" id="KAK1428583.1"/>
    </source>
</evidence>
<evidence type="ECO:0000313" key="2">
    <source>
        <dbReference type="Proteomes" id="UP001229421"/>
    </source>
</evidence>
<comment type="caution">
    <text evidence="1">The sequence shown here is derived from an EMBL/GenBank/DDBJ whole genome shotgun (WGS) entry which is preliminary data.</text>
</comment>
<dbReference type="EMBL" id="JAUHHV010000004">
    <property type="protein sequence ID" value="KAK1428583.1"/>
    <property type="molecule type" value="Genomic_DNA"/>
</dbReference>
<proteinExistence type="predicted"/>
<dbReference type="AlphaFoldDB" id="A0AAD8P0A6"/>
<sequence length="92" mass="10761">MVMKRLVKTWRKGAPDCTVDAARKRTASRGFLGFSHYISINHEPQHPTSLVLIKLYKFDVLKMSEMLEEQEEEVVKKNVKVLEELKQAVKRF</sequence>